<protein>
    <recommendedName>
        <fullName evidence="1">PilZ domain-containing protein</fullName>
    </recommendedName>
</protein>
<dbReference type="OrthoDB" id="1951449at2"/>
<dbReference type="Pfam" id="PF07238">
    <property type="entry name" value="PilZ"/>
    <property type="match status" value="1"/>
</dbReference>
<dbReference type="AlphaFoldDB" id="A0A101XSR6"/>
<dbReference type="RefSeq" id="WP_067712977.1">
    <property type="nucleotide sequence ID" value="NZ_LPVJ01000009.1"/>
</dbReference>
<evidence type="ECO:0000259" key="1">
    <source>
        <dbReference type="Pfam" id="PF07238"/>
    </source>
</evidence>
<proteinExistence type="predicted"/>
<name>A0A101XSR6_9BACL</name>
<dbReference type="Gene3D" id="2.40.10.220">
    <property type="entry name" value="predicted glycosyltransferase like domains"/>
    <property type="match status" value="1"/>
</dbReference>
<reference evidence="2 3" key="1">
    <citation type="submission" date="2015-12" db="EMBL/GenBank/DDBJ databases">
        <title>Draft genome sequence of Acidibacillus ferrooxidans ITV001, isolated from a chalcopyrite acid mine drainage site in Brazil.</title>
        <authorList>
            <person name="Dall'Agnol H."/>
            <person name="Nancucheo I."/>
            <person name="Johnson B."/>
            <person name="Oliveira R."/>
            <person name="Leite L."/>
            <person name="Pylro V."/>
            <person name="Nunes G.L."/>
            <person name="Tzotzos G."/>
            <person name="Fernandes G.R."/>
            <person name="Dutra J."/>
            <person name="Orellana S.C."/>
            <person name="Oliveira G."/>
        </authorList>
    </citation>
    <scope>NUCLEOTIDE SEQUENCE [LARGE SCALE GENOMIC DNA]</scope>
    <source>
        <strain evidence="3">ITV01</strain>
    </source>
</reference>
<dbReference type="InterPro" id="IPR009875">
    <property type="entry name" value="PilZ_domain"/>
</dbReference>
<accession>A0A101XSR6</accession>
<dbReference type="EMBL" id="LPVJ01000009">
    <property type="protein sequence ID" value="KUO96892.1"/>
    <property type="molecule type" value="Genomic_DNA"/>
</dbReference>
<dbReference type="SUPFAM" id="SSF141371">
    <property type="entry name" value="PilZ domain-like"/>
    <property type="match status" value="1"/>
</dbReference>
<keyword evidence="3" id="KW-1185">Reference proteome</keyword>
<dbReference type="Proteomes" id="UP000053557">
    <property type="component" value="Unassembled WGS sequence"/>
</dbReference>
<gene>
    <name evidence="2" type="ORF">ATW55_08835</name>
</gene>
<sequence length="218" mass="24721">MTYPSIGQIVDCEMFGTKDLQATLINESDTQLYLRSRLAMDVLDWEASLGKTMQIQYRSSSGALCIASAHIIALEKDGEDTVIVIERPSEETIQKIQQREYVRVGVSVEIQCTCYMNESEGLRTIKAITHDLSAGGLSFYLEDEPCLTLGKSVSLKLFLRTRDGLQLIDAQGDLVRIEQKRRAVPLYAVRLVNLKDKEQRQILQFVYRKQLEGRGKRS</sequence>
<comment type="caution">
    <text evidence="2">The sequence shown here is derived from an EMBL/GenBank/DDBJ whole genome shotgun (WGS) entry which is preliminary data.</text>
</comment>
<evidence type="ECO:0000313" key="3">
    <source>
        <dbReference type="Proteomes" id="UP000053557"/>
    </source>
</evidence>
<dbReference type="GO" id="GO:0035438">
    <property type="term" value="F:cyclic-di-GMP binding"/>
    <property type="evidence" value="ECO:0007669"/>
    <property type="project" value="InterPro"/>
</dbReference>
<feature type="domain" description="PilZ" evidence="1">
    <location>
        <begin position="97"/>
        <end position="207"/>
    </location>
</feature>
<evidence type="ECO:0000313" key="2">
    <source>
        <dbReference type="EMBL" id="KUO96892.1"/>
    </source>
</evidence>
<organism evidence="2 3">
    <name type="scientific">Ferroacidibacillus organovorans</name>
    <dbReference type="NCBI Taxonomy" id="1765683"/>
    <lineage>
        <taxon>Bacteria</taxon>
        <taxon>Bacillati</taxon>
        <taxon>Bacillota</taxon>
        <taxon>Bacilli</taxon>
        <taxon>Bacillales</taxon>
        <taxon>Alicyclobacillaceae</taxon>
        <taxon>Ferroacidibacillus</taxon>
    </lineage>
</organism>